<dbReference type="Pfam" id="PF00528">
    <property type="entry name" value="BPD_transp_1"/>
    <property type="match status" value="1"/>
</dbReference>
<sequence length="228" mass="23861">MPEWLLPSPAGVARTMFAYVAGNPSVPYGGRFWSDAAASLWRVACGFTLAAIPGLILGLWSGRSATVARLLSFSINGVKSVPGISWLPLALIWLGVGFMTTVSLIALAGFFPIYFSAAAAAASVPQNLINAGRMLGLSRVKLFAKVILPWSMPQICAGLRVALGMSFAYLVLGELTGVPDGLGALIMDARMNGRVDVLLSGIVLIAVLGGICDGLLVRFLSRLPGVVK</sequence>
<gene>
    <name evidence="9" type="ORF">KL86DES1_21467</name>
</gene>
<dbReference type="GO" id="GO:0005886">
    <property type="term" value="C:plasma membrane"/>
    <property type="evidence" value="ECO:0007669"/>
    <property type="project" value="UniProtKB-SubCell"/>
</dbReference>
<name>A0A212L846_9BACT</name>
<dbReference type="PANTHER" id="PTHR30151">
    <property type="entry name" value="ALKANE SULFONATE ABC TRANSPORTER-RELATED, MEMBRANE SUBUNIT"/>
    <property type="match status" value="1"/>
</dbReference>
<dbReference type="CDD" id="cd06261">
    <property type="entry name" value="TM_PBP2"/>
    <property type="match status" value="1"/>
</dbReference>
<evidence type="ECO:0000256" key="5">
    <source>
        <dbReference type="ARBA" id="ARBA00022989"/>
    </source>
</evidence>
<reference evidence="9" key="1">
    <citation type="submission" date="2016-08" db="EMBL/GenBank/DDBJ databases">
        <authorList>
            <person name="Seilhamer J.J."/>
        </authorList>
    </citation>
    <scope>NUCLEOTIDE SEQUENCE</scope>
    <source>
        <strain evidence="9">86-1</strain>
    </source>
</reference>
<dbReference type="InterPro" id="IPR000515">
    <property type="entry name" value="MetI-like"/>
</dbReference>
<dbReference type="AlphaFoldDB" id="A0A212L846"/>
<keyword evidence="6 7" id="KW-0472">Membrane</keyword>
<feature type="transmembrane region" description="Helical" evidence="7">
    <location>
        <begin position="40"/>
        <end position="60"/>
    </location>
</feature>
<dbReference type="GO" id="GO:0010438">
    <property type="term" value="P:cellular response to sulfur starvation"/>
    <property type="evidence" value="ECO:0007669"/>
    <property type="project" value="TreeGrafter"/>
</dbReference>
<comment type="subcellular location">
    <subcellularLocation>
        <location evidence="1 7">Cell membrane</location>
        <topology evidence="1 7">Multi-pass membrane protein</topology>
    </subcellularLocation>
</comment>
<dbReference type="PANTHER" id="PTHR30151:SF25">
    <property type="entry name" value="TAURINE TRANSPORT SYSTEM PERMEASE PROTEIN TAUC"/>
    <property type="match status" value="1"/>
</dbReference>
<evidence type="ECO:0000259" key="8">
    <source>
        <dbReference type="PROSITE" id="PS50928"/>
    </source>
</evidence>
<organism evidence="9">
    <name type="scientific">uncultured Desulfovibrio sp</name>
    <dbReference type="NCBI Taxonomy" id="167968"/>
    <lineage>
        <taxon>Bacteria</taxon>
        <taxon>Pseudomonadati</taxon>
        <taxon>Thermodesulfobacteriota</taxon>
        <taxon>Desulfovibrionia</taxon>
        <taxon>Desulfovibrionales</taxon>
        <taxon>Desulfovibrionaceae</taxon>
        <taxon>Desulfovibrio</taxon>
        <taxon>environmental samples</taxon>
    </lineage>
</organism>
<comment type="similarity">
    <text evidence="7">Belongs to the binding-protein-dependent transport system permease family.</text>
</comment>
<feature type="transmembrane region" description="Helical" evidence="7">
    <location>
        <begin position="197"/>
        <end position="220"/>
    </location>
</feature>
<evidence type="ECO:0000256" key="3">
    <source>
        <dbReference type="ARBA" id="ARBA00022475"/>
    </source>
</evidence>
<proteinExistence type="inferred from homology"/>
<dbReference type="Gene3D" id="1.10.3720.10">
    <property type="entry name" value="MetI-like"/>
    <property type="match status" value="1"/>
</dbReference>
<evidence type="ECO:0000256" key="7">
    <source>
        <dbReference type="RuleBase" id="RU363032"/>
    </source>
</evidence>
<evidence type="ECO:0000256" key="1">
    <source>
        <dbReference type="ARBA" id="ARBA00004651"/>
    </source>
</evidence>
<feature type="transmembrane region" description="Helical" evidence="7">
    <location>
        <begin position="146"/>
        <end position="172"/>
    </location>
</feature>
<evidence type="ECO:0000313" key="9">
    <source>
        <dbReference type="EMBL" id="SCM73698.1"/>
    </source>
</evidence>
<feature type="domain" description="ABC transmembrane type-1" evidence="8">
    <location>
        <begin position="36"/>
        <end position="216"/>
    </location>
</feature>
<keyword evidence="4 7" id="KW-0812">Transmembrane</keyword>
<dbReference type="PROSITE" id="PS50928">
    <property type="entry name" value="ABC_TM1"/>
    <property type="match status" value="1"/>
</dbReference>
<dbReference type="SUPFAM" id="SSF161098">
    <property type="entry name" value="MetI-like"/>
    <property type="match status" value="1"/>
</dbReference>
<feature type="transmembrane region" description="Helical" evidence="7">
    <location>
        <begin position="105"/>
        <end position="125"/>
    </location>
</feature>
<protein>
    <submittedName>
        <fullName evidence="9">NitT/TauT family transport system permease</fullName>
    </submittedName>
</protein>
<keyword evidence="2 7" id="KW-0813">Transport</keyword>
<dbReference type="InterPro" id="IPR035906">
    <property type="entry name" value="MetI-like_sf"/>
</dbReference>
<evidence type="ECO:0000256" key="6">
    <source>
        <dbReference type="ARBA" id="ARBA00023136"/>
    </source>
</evidence>
<evidence type="ECO:0000256" key="2">
    <source>
        <dbReference type="ARBA" id="ARBA00022448"/>
    </source>
</evidence>
<accession>A0A212L846</accession>
<keyword evidence="5 7" id="KW-1133">Transmembrane helix</keyword>
<evidence type="ECO:0000256" key="4">
    <source>
        <dbReference type="ARBA" id="ARBA00022692"/>
    </source>
</evidence>
<feature type="transmembrane region" description="Helical" evidence="7">
    <location>
        <begin position="81"/>
        <end position="99"/>
    </location>
</feature>
<keyword evidence="3" id="KW-1003">Cell membrane</keyword>
<dbReference type="GO" id="GO:0055085">
    <property type="term" value="P:transmembrane transport"/>
    <property type="evidence" value="ECO:0007669"/>
    <property type="project" value="InterPro"/>
</dbReference>
<dbReference type="EMBL" id="FMJC01000002">
    <property type="protein sequence ID" value="SCM73698.1"/>
    <property type="molecule type" value="Genomic_DNA"/>
</dbReference>